<dbReference type="EMBL" id="CAADEX010000232">
    <property type="protein sequence ID" value="VFJ69067.1"/>
    <property type="molecule type" value="Genomic_DNA"/>
</dbReference>
<name>A0A450TMW5_9GAMM</name>
<dbReference type="AlphaFoldDB" id="A0A450TMW5"/>
<accession>A0A450TMW5</accession>
<evidence type="ECO:0000313" key="1">
    <source>
        <dbReference type="EMBL" id="VFJ69067.1"/>
    </source>
</evidence>
<proteinExistence type="predicted"/>
<organism evidence="1">
    <name type="scientific">Candidatus Kentrum sp. DK</name>
    <dbReference type="NCBI Taxonomy" id="2126562"/>
    <lineage>
        <taxon>Bacteria</taxon>
        <taxon>Pseudomonadati</taxon>
        <taxon>Pseudomonadota</taxon>
        <taxon>Gammaproteobacteria</taxon>
        <taxon>Candidatus Kentrum</taxon>
    </lineage>
</organism>
<reference evidence="1" key="1">
    <citation type="submission" date="2019-02" db="EMBL/GenBank/DDBJ databases">
        <authorList>
            <person name="Gruber-Vodicka R. H."/>
            <person name="Seah K. B. B."/>
        </authorList>
    </citation>
    <scope>NUCLEOTIDE SEQUENCE</scope>
    <source>
        <strain evidence="1">BECK_DK47</strain>
    </source>
</reference>
<gene>
    <name evidence="1" type="ORF">BECKDK2373B_GA0170837_12322</name>
</gene>
<protein>
    <submittedName>
        <fullName evidence="1">Uncharacterized protein</fullName>
    </submittedName>
</protein>
<sequence>MKWRPFTYRGTTYDLSHLDPFQWRYTTTTNEKRPGCAYTFQVTFNMHCFTREPLSGERASKDLWYKGPKEKRIFCFERYELSHRLPAIIRGLQDRECYCIPHSNFFVIDPFYGAGGRSMEYEVYFRVPRANGAGREKGRLRLIVQSAYRRTRDYETTQPKKILIALDEIAHGKLRGEKIDCGGE</sequence>